<evidence type="ECO:0000313" key="3">
    <source>
        <dbReference type="EMBL" id="MFD0761219.1"/>
    </source>
</evidence>
<dbReference type="Gene3D" id="3.40.50.620">
    <property type="entry name" value="HUPs"/>
    <property type="match status" value="2"/>
</dbReference>
<protein>
    <submittedName>
        <fullName evidence="3">Universal stress protein</fullName>
    </submittedName>
</protein>
<dbReference type="PANTHER" id="PTHR46268">
    <property type="entry name" value="STRESS RESPONSE PROTEIN NHAX"/>
    <property type="match status" value="1"/>
</dbReference>
<comment type="caution">
    <text evidence="3">The sequence shown here is derived from an EMBL/GenBank/DDBJ whole genome shotgun (WGS) entry which is preliminary data.</text>
</comment>
<dbReference type="RefSeq" id="WP_298285881.1">
    <property type="nucleotide sequence ID" value="NZ_JBHTIC010000005.1"/>
</dbReference>
<proteinExistence type="inferred from homology"/>
<sequence length="284" mass="32848">MKNILLPTDFSENSWNAIKYAISLFKETACNFYLLHVTLISYSSSSGDYPLVATQGIIENTLLKQAKTAIKKQLKKCESLTKNPKHNFFTITSYDFFIDSVKNHLKEKNIDLIVMGTKGASGLNEVLIGSNTGDLITQVQCPTLIVPENSIYKPLKEIAFPTDYNIFYQTKVLKEILEFMKLQDAFLRVVHITKKDENLTPYQVENKEMLHTFFTDEKCTFHKITNKKTEEGIQCFAESRDIDMIVMIAKNLNLFQRILFRPTVEEISYHTEIPFLVLHEEFKY</sequence>
<keyword evidence="4" id="KW-1185">Reference proteome</keyword>
<feature type="domain" description="UspA" evidence="2">
    <location>
        <begin position="1"/>
        <end position="147"/>
    </location>
</feature>
<dbReference type="PRINTS" id="PR01438">
    <property type="entry name" value="UNVRSLSTRESS"/>
</dbReference>
<organism evidence="3 4">
    <name type="scientific">Lutibacter aestuarii</name>
    <dbReference type="NCBI Taxonomy" id="861111"/>
    <lineage>
        <taxon>Bacteria</taxon>
        <taxon>Pseudomonadati</taxon>
        <taxon>Bacteroidota</taxon>
        <taxon>Flavobacteriia</taxon>
        <taxon>Flavobacteriales</taxon>
        <taxon>Flavobacteriaceae</taxon>
        <taxon>Lutibacter</taxon>
    </lineage>
</organism>
<dbReference type="InterPro" id="IPR006015">
    <property type="entry name" value="Universal_stress_UspA"/>
</dbReference>
<gene>
    <name evidence="3" type="ORF">ACFQZW_03920</name>
</gene>
<feature type="domain" description="UspA" evidence="2">
    <location>
        <begin position="195"/>
        <end position="279"/>
    </location>
</feature>
<dbReference type="Proteomes" id="UP001597032">
    <property type="component" value="Unassembled WGS sequence"/>
</dbReference>
<accession>A0ABW2Z8J2</accession>
<dbReference type="InterPro" id="IPR014729">
    <property type="entry name" value="Rossmann-like_a/b/a_fold"/>
</dbReference>
<evidence type="ECO:0000256" key="1">
    <source>
        <dbReference type="ARBA" id="ARBA00008791"/>
    </source>
</evidence>
<dbReference type="EMBL" id="JBHTIC010000005">
    <property type="protein sequence ID" value="MFD0761219.1"/>
    <property type="molecule type" value="Genomic_DNA"/>
</dbReference>
<name>A0ABW2Z8J2_9FLAO</name>
<reference evidence="4" key="1">
    <citation type="journal article" date="2019" name="Int. J. Syst. Evol. Microbiol.">
        <title>The Global Catalogue of Microorganisms (GCM) 10K type strain sequencing project: providing services to taxonomists for standard genome sequencing and annotation.</title>
        <authorList>
            <consortium name="The Broad Institute Genomics Platform"/>
            <consortium name="The Broad Institute Genome Sequencing Center for Infectious Disease"/>
            <person name="Wu L."/>
            <person name="Ma J."/>
        </authorList>
    </citation>
    <scope>NUCLEOTIDE SEQUENCE [LARGE SCALE GENOMIC DNA]</scope>
    <source>
        <strain evidence="4">CCUG 60022</strain>
    </source>
</reference>
<evidence type="ECO:0000259" key="2">
    <source>
        <dbReference type="Pfam" id="PF00582"/>
    </source>
</evidence>
<dbReference type="InterPro" id="IPR006016">
    <property type="entry name" value="UspA"/>
</dbReference>
<dbReference type="Pfam" id="PF00582">
    <property type="entry name" value="Usp"/>
    <property type="match status" value="2"/>
</dbReference>
<dbReference type="SUPFAM" id="SSF52402">
    <property type="entry name" value="Adenine nucleotide alpha hydrolases-like"/>
    <property type="match status" value="2"/>
</dbReference>
<dbReference type="CDD" id="cd00293">
    <property type="entry name" value="USP-like"/>
    <property type="match status" value="1"/>
</dbReference>
<dbReference type="PANTHER" id="PTHR46268:SF6">
    <property type="entry name" value="UNIVERSAL STRESS PROTEIN UP12"/>
    <property type="match status" value="1"/>
</dbReference>
<comment type="similarity">
    <text evidence="1">Belongs to the universal stress protein A family.</text>
</comment>
<evidence type="ECO:0000313" key="4">
    <source>
        <dbReference type="Proteomes" id="UP001597032"/>
    </source>
</evidence>